<proteinExistence type="predicted"/>
<evidence type="ECO:0000313" key="1">
    <source>
        <dbReference type="EMBL" id="KAJ1115916.1"/>
    </source>
</evidence>
<accession>A0AAV7NK64</accession>
<evidence type="ECO:0000313" key="2">
    <source>
        <dbReference type="Proteomes" id="UP001066276"/>
    </source>
</evidence>
<name>A0AAV7NK64_PLEWA</name>
<reference evidence="1" key="1">
    <citation type="journal article" date="2022" name="bioRxiv">
        <title>Sequencing and chromosome-scale assembly of the giantPleurodeles waltlgenome.</title>
        <authorList>
            <person name="Brown T."/>
            <person name="Elewa A."/>
            <person name="Iarovenko S."/>
            <person name="Subramanian E."/>
            <person name="Araus A.J."/>
            <person name="Petzold A."/>
            <person name="Susuki M."/>
            <person name="Suzuki K.-i.T."/>
            <person name="Hayashi T."/>
            <person name="Toyoda A."/>
            <person name="Oliveira C."/>
            <person name="Osipova E."/>
            <person name="Leigh N.D."/>
            <person name="Simon A."/>
            <person name="Yun M.H."/>
        </authorList>
    </citation>
    <scope>NUCLEOTIDE SEQUENCE</scope>
    <source>
        <strain evidence="1">20211129_DDA</strain>
        <tissue evidence="1">Liver</tissue>
    </source>
</reference>
<comment type="caution">
    <text evidence="1">The sequence shown here is derived from an EMBL/GenBank/DDBJ whole genome shotgun (WGS) entry which is preliminary data.</text>
</comment>
<dbReference type="Proteomes" id="UP001066276">
    <property type="component" value="Chromosome 8"/>
</dbReference>
<organism evidence="1 2">
    <name type="scientific">Pleurodeles waltl</name>
    <name type="common">Iberian ribbed newt</name>
    <dbReference type="NCBI Taxonomy" id="8319"/>
    <lineage>
        <taxon>Eukaryota</taxon>
        <taxon>Metazoa</taxon>
        <taxon>Chordata</taxon>
        <taxon>Craniata</taxon>
        <taxon>Vertebrata</taxon>
        <taxon>Euteleostomi</taxon>
        <taxon>Amphibia</taxon>
        <taxon>Batrachia</taxon>
        <taxon>Caudata</taxon>
        <taxon>Salamandroidea</taxon>
        <taxon>Salamandridae</taxon>
        <taxon>Pleurodelinae</taxon>
        <taxon>Pleurodeles</taxon>
    </lineage>
</organism>
<protein>
    <submittedName>
        <fullName evidence="1">Uncharacterized protein</fullName>
    </submittedName>
</protein>
<gene>
    <name evidence="1" type="ORF">NDU88_004136</name>
</gene>
<keyword evidence="2" id="KW-1185">Reference proteome</keyword>
<sequence length="66" mass="6931">MGGPYGPPRGCGYCCTQRMVDRAPPACPRAGPVPMACACAVGPSPDELLAPSARERACRREQGIDR</sequence>
<dbReference type="AlphaFoldDB" id="A0AAV7NK64"/>
<dbReference type="EMBL" id="JANPWB010000012">
    <property type="protein sequence ID" value="KAJ1115916.1"/>
    <property type="molecule type" value="Genomic_DNA"/>
</dbReference>